<dbReference type="InterPro" id="IPR032675">
    <property type="entry name" value="LRR_dom_sf"/>
</dbReference>
<dbReference type="Proteomes" id="UP001642409">
    <property type="component" value="Unassembled WGS sequence"/>
</dbReference>
<dbReference type="EMBL" id="CATOUU010000986">
    <property type="protein sequence ID" value="CAI9965317.1"/>
    <property type="molecule type" value="Genomic_DNA"/>
</dbReference>
<name>A0AA86QXZ9_9EUKA</name>
<evidence type="ECO:0000313" key="3">
    <source>
        <dbReference type="EMBL" id="CAI9965317.1"/>
    </source>
</evidence>
<dbReference type="EMBL" id="CAXDID020000771">
    <property type="protein sequence ID" value="CAL6113636.1"/>
    <property type="molecule type" value="Genomic_DNA"/>
</dbReference>
<keyword evidence="2" id="KW-0677">Repeat</keyword>
<dbReference type="SUPFAM" id="SSF52058">
    <property type="entry name" value="L domain-like"/>
    <property type="match status" value="1"/>
</dbReference>
<evidence type="ECO:0000313" key="4">
    <source>
        <dbReference type="EMBL" id="CAL6113636.1"/>
    </source>
</evidence>
<gene>
    <name evidence="3" type="ORF">HINF_LOCUS52962</name>
    <name evidence="4" type="ORF">HINF_LOCUS77600</name>
</gene>
<dbReference type="AlphaFoldDB" id="A0AA86QXZ9"/>
<keyword evidence="5" id="KW-1185">Reference proteome</keyword>
<dbReference type="InterPro" id="IPR050836">
    <property type="entry name" value="SDS22/Internalin_LRR"/>
</dbReference>
<dbReference type="PANTHER" id="PTHR46652">
    <property type="entry name" value="LEUCINE-RICH REPEAT AND IQ DOMAIN-CONTAINING PROTEIN 1-RELATED"/>
    <property type="match status" value="1"/>
</dbReference>
<sequence>MQMDYYALGYVRDIPEDLCEQIQDQKLKIDPYYDDLQNIEFINNFEIEELVIDSCINIIPRLNNPRIKKIIFDNCRINRLSELQLPNLEIVQIQEYSQFQDANNLIVSLGQFKKLKELMLQCYSGVDLKLIPKLQFTKLQLVECNLKNIELLTKFTQLTNLSLAENPHIDINPLSQMIQLTELNLSCCFLKNVEPLKPLVNLKDLNLACNVNLNIYPLQYLKQLTILDLQRCSLIDLTYLKPLINLKELDISTNNIVYLEPLKELKYIVKLFAFDNKILDKLVLSSHPKFDSYSIIYLGEPNTEETAFANKLRDINAQITSLKNIQTLRSNLKYQMISEFQKVNNCQQHILYNQSQFVGKIASLFQQLGSCYDFQ</sequence>
<dbReference type="InterPro" id="IPR001611">
    <property type="entry name" value="Leu-rich_rpt"/>
</dbReference>
<evidence type="ECO:0000256" key="1">
    <source>
        <dbReference type="ARBA" id="ARBA00022614"/>
    </source>
</evidence>
<dbReference type="PROSITE" id="PS51450">
    <property type="entry name" value="LRR"/>
    <property type="match status" value="2"/>
</dbReference>
<reference evidence="4 5" key="2">
    <citation type="submission" date="2024-07" db="EMBL/GenBank/DDBJ databases">
        <authorList>
            <person name="Akdeniz Z."/>
        </authorList>
    </citation>
    <scope>NUCLEOTIDE SEQUENCE [LARGE SCALE GENOMIC DNA]</scope>
</reference>
<evidence type="ECO:0000256" key="2">
    <source>
        <dbReference type="ARBA" id="ARBA00022737"/>
    </source>
</evidence>
<dbReference type="Gene3D" id="3.80.10.10">
    <property type="entry name" value="Ribonuclease Inhibitor"/>
    <property type="match status" value="1"/>
</dbReference>
<comment type="caution">
    <text evidence="3">The sequence shown here is derived from an EMBL/GenBank/DDBJ whole genome shotgun (WGS) entry which is preliminary data.</text>
</comment>
<evidence type="ECO:0000313" key="5">
    <source>
        <dbReference type="Proteomes" id="UP001642409"/>
    </source>
</evidence>
<organism evidence="3">
    <name type="scientific">Hexamita inflata</name>
    <dbReference type="NCBI Taxonomy" id="28002"/>
    <lineage>
        <taxon>Eukaryota</taxon>
        <taxon>Metamonada</taxon>
        <taxon>Diplomonadida</taxon>
        <taxon>Hexamitidae</taxon>
        <taxon>Hexamitinae</taxon>
        <taxon>Hexamita</taxon>
    </lineage>
</organism>
<proteinExistence type="predicted"/>
<reference evidence="3" key="1">
    <citation type="submission" date="2023-06" db="EMBL/GenBank/DDBJ databases">
        <authorList>
            <person name="Kurt Z."/>
        </authorList>
    </citation>
    <scope>NUCLEOTIDE SEQUENCE</scope>
</reference>
<protein>
    <submittedName>
        <fullName evidence="3">Leucine-rich repeat domain-containing protein</fullName>
    </submittedName>
    <submittedName>
        <fullName evidence="4">Leucine-rich_repeat domain-containing protein</fullName>
    </submittedName>
</protein>
<dbReference type="PANTHER" id="PTHR46652:SF3">
    <property type="entry name" value="LEUCINE-RICH REPEAT-CONTAINING PROTEIN 9"/>
    <property type="match status" value="1"/>
</dbReference>
<keyword evidence="1" id="KW-0433">Leucine-rich repeat</keyword>
<accession>A0AA86QXZ9</accession>